<feature type="domain" description="Tetratricopeptide repeat protein 7 N-terminal" evidence="14">
    <location>
        <begin position="204"/>
        <end position="590"/>
    </location>
</feature>
<sequence>MACVTVGLKRPLEFDSLHTPTRPLKRRRFAAALISSSGSAENCSDVINVTRSNPFAEVKGRFTPDDIAASIRDEVKRLHKRKQLHSSPAEARLSPDNLICDASPPHYAFSLDSPLHSALDSGSATSPNASKDKPIFTMHQVGLICERILKEREAAISSEYNQVLAEKLAEQYETFVKFTYDQIQQKYECAAAPSYVYNCEKMTTKSKEDSRLESEIERGREESDWKRVIELAKLRRAKYSEKDVLASFLLGEGLLEIYLEENAPVEENCATAKKKLAEAKSLLHDASSEPGIALDAKLLLAKVHYAEGNHKEVLALYSQAGLENLSERRLPLRSLRMIAEAYAIRALCTEALPPGSTSKFRGSERQEQVISWYEKASDLALLYIQEASYASENRANAGQVSSSATSDPTASADRSSKAILGLILEKAVQRGPIVLLASGHYQRAVARYRALLTAVEPPTAGASSGGAQRQLRIALLNSFAEVLIRGDSPASYRPPQGTLERTTAKANEYTPWMPKRYKNPNMFVPNDYFEEVILTLSIAEAMAVREAVLSQSPDHTDARQAAFKTAFSVYDLLIMVMSRWREFGVLSEFLERAMKFSFDEPYPWWQFALCLVNVGGSKTLRSVRAMEEVVRMQPNRPLPYLLVGRICLEQLGLHLDGLEWTNKAIERIENDEDDEYYEECLCLRSRAYTLRGIANYVLWKRQTVPEKRKKIKGEAEMAFKEATSADPGDHLPIFYLALLAAQSRKLTEAMKLVKSALSRRNAHQPSLHLLALILSATKEYTESLFLTEATLKEYPTSLPLLYLKATLEEKVRGGEAALMTAKEMLAQWRAVFEDQQQAAVESSGQNSSSPQFNHEDSGLDSLSYSGDTLDKDNASISGSVAVVSQVEVALSEVASSLSSYQPKPGPQGIWMIQVQVWLLTAELYLRMNQHESALNCVTEASVIMPLSHSTLCTRGLVHQARGELQEAKHCFLNAIAMNPFHVRSMEHLGLVYLALGSPRLAEQVLREAVVLDPMDHAVWNALGRVLDNVGEHEAAADCLASALDLESSAPVLPFSTVPLYRVFRTKVMSHPDRYDRERRANRSRSRESRGPRQHDDNEPRHSDDRRRHYDRRHREHGRTSRDEDRGSSRRAREKEEKEEEVQRKKREEEEAKKPKGICLTLKPTAASTGKSQDSSKLLAPKALSVAKAFGDDSDEEDEEMPAEAKMRMKNRGRFTPTSAGPNSYGKTKEGFSDRKALFERDLENKAKRFS</sequence>
<evidence type="ECO:0000256" key="7">
    <source>
        <dbReference type="ARBA" id="ARBA00022843"/>
    </source>
</evidence>
<dbReference type="GO" id="GO:0016567">
    <property type="term" value="P:protein ubiquitination"/>
    <property type="evidence" value="ECO:0007669"/>
    <property type="project" value="InterPro"/>
</dbReference>
<dbReference type="EMBL" id="CAJPEX010000368">
    <property type="protein sequence ID" value="CAG0915330.1"/>
    <property type="molecule type" value="Genomic_DNA"/>
</dbReference>
<dbReference type="CDD" id="cd22240">
    <property type="entry name" value="akirin"/>
    <property type="match status" value="1"/>
</dbReference>
<feature type="compositionally biased region" description="Basic and acidic residues" evidence="13">
    <location>
        <begin position="1073"/>
        <end position="1107"/>
    </location>
</feature>
<feature type="compositionally biased region" description="Polar residues" evidence="13">
    <location>
        <begin position="839"/>
        <end position="852"/>
    </location>
</feature>
<comment type="subunit">
    <text evidence="4">Interacts with UHRF2/NIRF.</text>
</comment>
<evidence type="ECO:0000256" key="11">
    <source>
        <dbReference type="ARBA" id="ARBA00038251"/>
    </source>
</evidence>
<dbReference type="OrthoDB" id="29013at2759"/>
<feature type="compositionally biased region" description="Basic and acidic residues" evidence="13">
    <location>
        <begin position="1117"/>
        <end position="1153"/>
    </location>
</feature>
<dbReference type="EMBL" id="OA882405">
    <property type="protein sequence ID" value="CAD7275178.1"/>
    <property type="molecule type" value="Genomic_DNA"/>
</dbReference>
<dbReference type="GO" id="GO:0005886">
    <property type="term" value="C:plasma membrane"/>
    <property type="evidence" value="ECO:0007669"/>
    <property type="project" value="TreeGrafter"/>
</dbReference>
<dbReference type="Proteomes" id="UP000678499">
    <property type="component" value="Unassembled WGS sequence"/>
</dbReference>
<dbReference type="GO" id="GO:0046854">
    <property type="term" value="P:phosphatidylinositol phosphate biosynthetic process"/>
    <property type="evidence" value="ECO:0007669"/>
    <property type="project" value="TreeGrafter"/>
</dbReference>
<name>A0A7R9BH18_9CRUS</name>
<gene>
    <name evidence="15" type="ORF">NMOB1V02_LOCUS2978</name>
</gene>
<keyword evidence="16" id="KW-1185">Reference proteome</keyword>
<dbReference type="InterPro" id="IPR051722">
    <property type="entry name" value="Endocytosis_PI4K-reg_protein"/>
</dbReference>
<evidence type="ECO:0000313" key="16">
    <source>
        <dbReference type="Proteomes" id="UP000678499"/>
    </source>
</evidence>
<dbReference type="AlphaFoldDB" id="A0A7R9BH18"/>
<dbReference type="InterPro" id="IPR011990">
    <property type="entry name" value="TPR-like_helical_dom_sf"/>
</dbReference>
<evidence type="ECO:0000256" key="8">
    <source>
        <dbReference type="ARBA" id="ARBA00022990"/>
    </source>
</evidence>
<evidence type="ECO:0000256" key="4">
    <source>
        <dbReference type="ARBA" id="ARBA00011097"/>
    </source>
</evidence>
<dbReference type="Pfam" id="PF19440">
    <property type="entry name" value="TTC7_N"/>
    <property type="match status" value="1"/>
</dbReference>
<evidence type="ECO:0000256" key="1">
    <source>
        <dbReference type="ARBA" id="ARBA00002550"/>
    </source>
</evidence>
<comment type="function">
    <text evidence="1">Involved in endocytosis.</text>
</comment>
<dbReference type="InterPro" id="IPR045819">
    <property type="entry name" value="TTC7_N"/>
</dbReference>
<keyword evidence="9" id="KW-0539">Nucleus</keyword>
<evidence type="ECO:0000256" key="9">
    <source>
        <dbReference type="ARBA" id="ARBA00023242"/>
    </source>
</evidence>
<evidence type="ECO:0000259" key="14">
    <source>
        <dbReference type="Pfam" id="PF19440"/>
    </source>
</evidence>
<comment type="similarity">
    <text evidence="11">Belongs to the YPP1 family.</text>
</comment>
<dbReference type="GO" id="GO:0005634">
    <property type="term" value="C:nucleus"/>
    <property type="evidence" value="ECO:0007669"/>
    <property type="project" value="UniProtKB-SubCell"/>
</dbReference>
<feature type="compositionally biased region" description="Polar residues" evidence="13">
    <location>
        <begin position="1215"/>
        <end position="1225"/>
    </location>
</feature>
<dbReference type="InterPro" id="IPR029169">
    <property type="entry name" value="PCNP"/>
</dbReference>
<dbReference type="SUPFAM" id="SSF48452">
    <property type="entry name" value="TPR-like"/>
    <property type="match status" value="2"/>
</dbReference>
<dbReference type="PROSITE" id="PS50005">
    <property type="entry name" value="TPR"/>
    <property type="match status" value="2"/>
</dbReference>
<dbReference type="PANTHER" id="PTHR23083">
    <property type="entry name" value="TETRATRICOPEPTIDE REPEAT PROTEIN, TPR"/>
    <property type="match status" value="1"/>
</dbReference>
<keyword evidence="10" id="KW-0131">Cell cycle</keyword>
<dbReference type="GO" id="GO:0072659">
    <property type="term" value="P:protein localization to plasma membrane"/>
    <property type="evidence" value="ECO:0007669"/>
    <property type="project" value="TreeGrafter"/>
</dbReference>
<feature type="region of interest" description="Disordered" evidence="13">
    <location>
        <begin position="1188"/>
        <end position="1236"/>
    </location>
</feature>
<dbReference type="PANTHER" id="PTHR23083:SF464">
    <property type="entry name" value="TETRATRICOPEPTIDE REPEAT DOMAIN 7, ISOFORM A"/>
    <property type="match status" value="1"/>
</dbReference>
<evidence type="ECO:0000256" key="13">
    <source>
        <dbReference type="SAM" id="MobiDB-lite"/>
    </source>
</evidence>
<evidence type="ECO:0000256" key="5">
    <source>
        <dbReference type="ARBA" id="ARBA00022059"/>
    </source>
</evidence>
<feature type="compositionally biased region" description="Acidic residues" evidence="13">
    <location>
        <begin position="1191"/>
        <end position="1201"/>
    </location>
</feature>
<organism evidence="15">
    <name type="scientific">Notodromas monacha</name>
    <dbReference type="NCBI Taxonomy" id="399045"/>
    <lineage>
        <taxon>Eukaryota</taxon>
        <taxon>Metazoa</taxon>
        <taxon>Ecdysozoa</taxon>
        <taxon>Arthropoda</taxon>
        <taxon>Crustacea</taxon>
        <taxon>Oligostraca</taxon>
        <taxon>Ostracoda</taxon>
        <taxon>Podocopa</taxon>
        <taxon>Podocopida</taxon>
        <taxon>Cypridocopina</taxon>
        <taxon>Cypridoidea</taxon>
        <taxon>Cyprididae</taxon>
        <taxon>Notodromas</taxon>
    </lineage>
</organism>
<accession>A0A7R9BH18</accession>
<feature type="repeat" description="TPR" evidence="12">
    <location>
        <begin position="982"/>
        <end position="1015"/>
    </location>
</feature>
<evidence type="ECO:0000256" key="3">
    <source>
        <dbReference type="ARBA" id="ARBA00004123"/>
    </source>
</evidence>
<evidence type="ECO:0000256" key="6">
    <source>
        <dbReference type="ARBA" id="ARBA00022553"/>
    </source>
</evidence>
<dbReference type="Gene3D" id="1.25.40.10">
    <property type="entry name" value="Tetratricopeptide repeat domain"/>
    <property type="match status" value="2"/>
</dbReference>
<evidence type="ECO:0000256" key="10">
    <source>
        <dbReference type="ARBA" id="ARBA00023306"/>
    </source>
</evidence>
<evidence type="ECO:0000256" key="2">
    <source>
        <dbReference type="ARBA" id="ARBA00002646"/>
    </source>
</evidence>
<evidence type="ECO:0000313" key="15">
    <source>
        <dbReference type="EMBL" id="CAD7275178.1"/>
    </source>
</evidence>
<feature type="region of interest" description="Disordered" evidence="13">
    <location>
        <begin position="839"/>
        <end position="858"/>
    </location>
</feature>
<feature type="compositionally biased region" description="Polar residues" evidence="13">
    <location>
        <begin position="1165"/>
        <end position="1175"/>
    </location>
</feature>
<keyword evidence="8" id="KW-0007">Acetylation</keyword>
<feature type="region of interest" description="Disordered" evidence="13">
    <location>
        <begin position="1073"/>
        <end position="1176"/>
    </location>
</feature>
<keyword evidence="6" id="KW-0597">Phosphoprotein</keyword>
<dbReference type="SMART" id="SM00028">
    <property type="entry name" value="TPR"/>
    <property type="match status" value="5"/>
</dbReference>
<comment type="function">
    <text evidence="2">May be involved in cell cycle regulation.</text>
</comment>
<evidence type="ECO:0000256" key="12">
    <source>
        <dbReference type="PROSITE-ProRule" id="PRU00339"/>
    </source>
</evidence>
<protein>
    <recommendedName>
        <fullName evidence="5">PEST proteolytic signal-containing nuclear protein</fullName>
    </recommendedName>
</protein>
<feature type="compositionally biased region" description="Basic and acidic residues" evidence="13">
    <location>
        <begin position="1226"/>
        <end position="1236"/>
    </location>
</feature>
<dbReference type="Pfam" id="PF13432">
    <property type="entry name" value="TPR_16"/>
    <property type="match status" value="1"/>
</dbReference>
<keyword evidence="7" id="KW-0832">Ubl conjugation</keyword>
<dbReference type="Pfam" id="PF15473">
    <property type="entry name" value="PCNP"/>
    <property type="match status" value="1"/>
</dbReference>
<proteinExistence type="inferred from homology"/>
<reference evidence="15" key="1">
    <citation type="submission" date="2020-11" db="EMBL/GenBank/DDBJ databases">
        <authorList>
            <person name="Tran Van P."/>
        </authorList>
    </citation>
    <scope>NUCLEOTIDE SEQUENCE</scope>
</reference>
<dbReference type="InterPro" id="IPR019734">
    <property type="entry name" value="TPR_rpt"/>
</dbReference>
<feature type="repeat" description="TPR" evidence="12">
    <location>
        <begin position="948"/>
        <end position="981"/>
    </location>
</feature>
<keyword evidence="12" id="KW-0802">TPR repeat</keyword>
<comment type="subcellular location">
    <subcellularLocation>
        <location evidence="3">Nucleus</location>
    </subcellularLocation>
</comment>